<dbReference type="AlphaFoldDB" id="D7LY68"/>
<keyword evidence="2" id="KW-1185">Reference proteome</keyword>
<organism evidence="2">
    <name type="scientific">Arabidopsis lyrata subsp. lyrata</name>
    <name type="common">Lyre-leaved rock-cress</name>
    <dbReference type="NCBI Taxonomy" id="81972"/>
    <lineage>
        <taxon>Eukaryota</taxon>
        <taxon>Viridiplantae</taxon>
        <taxon>Streptophyta</taxon>
        <taxon>Embryophyta</taxon>
        <taxon>Tracheophyta</taxon>
        <taxon>Spermatophyta</taxon>
        <taxon>Magnoliopsida</taxon>
        <taxon>eudicotyledons</taxon>
        <taxon>Gunneridae</taxon>
        <taxon>Pentapetalae</taxon>
        <taxon>rosids</taxon>
        <taxon>malvids</taxon>
        <taxon>Brassicales</taxon>
        <taxon>Brassicaceae</taxon>
        <taxon>Camelineae</taxon>
        <taxon>Arabidopsis</taxon>
    </lineage>
</organism>
<dbReference type="Gramene" id="scaffold_600434.1">
    <property type="protein sequence ID" value="scaffold_600434.1"/>
    <property type="gene ID" value="scaffold_600434.1"/>
</dbReference>
<proteinExistence type="predicted"/>
<accession>D7LY68</accession>
<sequence>MASVAYIFCSLRATPVAALYIHRPENLFDMERSLAVLFLSFQTPVEIPDVSKWISRI</sequence>
<dbReference type="Proteomes" id="UP000008694">
    <property type="component" value="Unassembled WGS sequence"/>
</dbReference>
<gene>
    <name evidence="1" type="ORF">ARALYDRAFT_908377</name>
</gene>
<dbReference type="EMBL" id="GL348718">
    <property type="protein sequence ID" value="EFH49433.1"/>
    <property type="molecule type" value="Genomic_DNA"/>
</dbReference>
<dbReference type="HOGENOM" id="CLU_2999186_0_0_1"/>
<reference evidence="2" key="1">
    <citation type="journal article" date="2011" name="Nat. Genet.">
        <title>The Arabidopsis lyrata genome sequence and the basis of rapid genome size change.</title>
        <authorList>
            <person name="Hu T.T."/>
            <person name="Pattyn P."/>
            <person name="Bakker E.G."/>
            <person name="Cao J."/>
            <person name="Cheng J.-F."/>
            <person name="Clark R.M."/>
            <person name="Fahlgren N."/>
            <person name="Fawcett J.A."/>
            <person name="Grimwood J."/>
            <person name="Gundlach H."/>
            <person name="Haberer G."/>
            <person name="Hollister J.D."/>
            <person name="Ossowski S."/>
            <person name="Ottilar R.P."/>
            <person name="Salamov A.A."/>
            <person name="Schneeberger K."/>
            <person name="Spannagl M."/>
            <person name="Wang X."/>
            <person name="Yang L."/>
            <person name="Nasrallah M.E."/>
            <person name="Bergelson J."/>
            <person name="Carrington J.C."/>
            <person name="Gaut B.S."/>
            <person name="Schmutz J."/>
            <person name="Mayer K.F.X."/>
            <person name="Van de Peer Y."/>
            <person name="Grigoriev I.V."/>
            <person name="Nordborg M."/>
            <person name="Weigel D."/>
            <person name="Guo Y.-L."/>
        </authorList>
    </citation>
    <scope>NUCLEOTIDE SEQUENCE [LARGE SCALE GENOMIC DNA]</scope>
    <source>
        <strain evidence="2">cv. MN47</strain>
    </source>
</reference>
<evidence type="ECO:0000313" key="2">
    <source>
        <dbReference type="Proteomes" id="UP000008694"/>
    </source>
</evidence>
<protein>
    <submittedName>
        <fullName evidence="1">Uncharacterized protein</fullName>
    </submittedName>
</protein>
<evidence type="ECO:0000313" key="1">
    <source>
        <dbReference type="EMBL" id="EFH49433.1"/>
    </source>
</evidence>
<name>D7LY68_ARALL</name>